<proteinExistence type="predicted"/>
<dbReference type="AlphaFoldDB" id="A0A2I0UBH8"/>
<dbReference type="EMBL" id="KZ505908">
    <property type="protein sequence ID" value="PKU43385.1"/>
    <property type="molecule type" value="Genomic_DNA"/>
</dbReference>
<name>A0A2I0UBH8_LIMLA</name>
<reference evidence="2" key="1">
    <citation type="submission" date="2017-11" db="EMBL/GenBank/DDBJ databases">
        <authorList>
            <person name="Lima N.C."/>
            <person name="Parody-Merino A.M."/>
            <person name="Battley P.F."/>
            <person name="Fidler A.E."/>
            <person name="Prosdocimi F."/>
        </authorList>
    </citation>
    <scope>NUCLEOTIDE SEQUENCE [LARGE SCALE GENOMIC DNA]</scope>
</reference>
<protein>
    <submittedName>
        <fullName evidence="1">Uncharacterized protein</fullName>
    </submittedName>
</protein>
<sequence>MVEELNSQWTLPIQSKKLCLNNNMSVILPARADLMMPNNMGPTVSPVYRKEGGIPLASTSFTPVSRLCPEPIPSSEEIMLSVFNTPLQANVIFPKSPVEPGYTMQRHDAENRNGEPSTSKMSLEKLEKLLRYARIAHYPRPSLANFIHKEREQCFTLAREEMEPRAEHVNNLFNHKYGM</sequence>
<organism evidence="1 2">
    <name type="scientific">Limosa lapponica baueri</name>
    <dbReference type="NCBI Taxonomy" id="1758121"/>
    <lineage>
        <taxon>Eukaryota</taxon>
        <taxon>Metazoa</taxon>
        <taxon>Chordata</taxon>
        <taxon>Craniata</taxon>
        <taxon>Vertebrata</taxon>
        <taxon>Euteleostomi</taxon>
        <taxon>Archelosauria</taxon>
        <taxon>Archosauria</taxon>
        <taxon>Dinosauria</taxon>
        <taxon>Saurischia</taxon>
        <taxon>Theropoda</taxon>
        <taxon>Coelurosauria</taxon>
        <taxon>Aves</taxon>
        <taxon>Neognathae</taxon>
        <taxon>Neoaves</taxon>
        <taxon>Charadriiformes</taxon>
        <taxon>Scolopacidae</taxon>
        <taxon>Limosa</taxon>
    </lineage>
</organism>
<accession>A0A2I0UBH8</accession>
<evidence type="ECO:0000313" key="1">
    <source>
        <dbReference type="EMBL" id="PKU43385.1"/>
    </source>
</evidence>
<gene>
    <name evidence="1" type="ORF">llap_6311</name>
</gene>
<dbReference type="Proteomes" id="UP000233556">
    <property type="component" value="Unassembled WGS sequence"/>
</dbReference>
<evidence type="ECO:0000313" key="2">
    <source>
        <dbReference type="Proteomes" id="UP000233556"/>
    </source>
</evidence>
<reference evidence="2" key="2">
    <citation type="submission" date="2017-12" db="EMBL/GenBank/DDBJ databases">
        <title>Genome sequence of the Bar-tailed Godwit (Limosa lapponica baueri).</title>
        <authorList>
            <person name="Lima N.C.B."/>
            <person name="Parody-Merino A.M."/>
            <person name="Battley P.F."/>
            <person name="Fidler A.E."/>
            <person name="Prosdocimi F."/>
        </authorList>
    </citation>
    <scope>NUCLEOTIDE SEQUENCE [LARGE SCALE GENOMIC DNA]</scope>
</reference>
<keyword evidence="2" id="KW-1185">Reference proteome</keyword>